<organism evidence="11 12">
    <name type="scientific">Protopolystoma xenopodis</name>
    <dbReference type="NCBI Taxonomy" id="117903"/>
    <lineage>
        <taxon>Eukaryota</taxon>
        <taxon>Metazoa</taxon>
        <taxon>Spiralia</taxon>
        <taxon>Lophotrochozoa</taxon>
        <taxon>Platyhelminthes</taxon>
        <taxon>Monogenea</taxon>
        <taxon>Polyopisthocotylea</taxon>
        <taxon>Polystomatidea</taxon>
        <taxon>Polystomatidae</taxon>
        <taxon>Protopolystoma</taxon>
    </lineage>
</organism>
<feature type="transmembrane region" description="Helical" evidence="9">
    <location>
        <begin position="6"/>
        <end position="28"/>
    </location>
</feature>
<dbReference type="EMBL" id="CAAALY010018380">
    <property type="protein sequence ID" value="VEL13634.1"/>
    <property type="molecule type" value="Genomic_DNA"/>
</dbReference>
<evidence type="ECO:0000256" key="7">
    <source>
        <dbReference type="ARBA" id="ARBA00023180"/>
    </source>
</evidence>
<dbReference type="Proteomes" id="UP000784294">
    <property type="component" value="Unassembled WGS sequence"/>
</dbReference>
<dbReference type="PANTHER" id="PTHR10519">
    <property type="entry name" value="GABA-B RECEPTOR"/>
    <property type="match status" value="1"/>
</dbReference>
<evidence type="ECO:0000256" key="2">
    <source>
        <dbReference type="ARBA" id="ARBA00022692"/>
    </source>
</evidence>
<dbReference type="InterPro" id="IPR017978">
    <property type="entry name" value="GPCR_3_C"/>
</dbReference>
<comment type="caution">
    <text evidence="11">The sequence shown here is derived from an EMBL/GenBank/DDBJ whole genome shotgun (WGS) entry which is preliminary data.</text>
</comment>
<dbReference type="Pfam" id="PF00003">
    <property type="entry name" value="7tm_3"/>
    <property type="match status" value="1"/>
</dbReference>
<evidence type="ECO:0000256" key="9">
    <source>
        <dbReference type="SAM" id="Phobius"/>
    </source>
</evidence>
<dbReference type="AlphaFoldDB" id="A0A3S5CE28"/>
<keyword evidence="6" id="KW-0675">Receptor</keyword>
<evidence type="ECO:0000256" key="4">
    <source>
        <dbReference type="ARBA" id="ARBA00023040"/>
    </source>
</evidence>
<protein>
    <recommendedName>
        <fullName evidence="10">G-protein coupled receptors family 3 profile domain-containing protein</fullName>
    </recommendedName>
</protein>
<evidence type="ECO:0000256" key="8">
    <source>
        <dbReference type="ARBA" id="ARBA00023224"/>
    </source>
</evidence>
<evidence type="ECO:0000256" key="1">
    <source>
        <dbReference type="ARBA" id="ARBA00004141"/>
    </source>
</evidence>
<keyword evidence="2 9" id="KW-0812">Transmembrane</keyword>
<dbReference type="InterPro" id="IPR002455">
    <property type="entry name" value="GPCR3_GABA-B"/>
</dbReference>
<feature type="domain" description="G-protein coupled receptors family 3 profile" evidence="10">
    <location>
        <begin position="9"/>
        <end position="84"/>
    </location>
</feature>
<keyword evidence="12" id="KW-1185">Reference proteome</keyword>
<evidence type="ECO:0000256" key="6">
    <source>
        <dbReference type="ARBA" id="ARBA00023170"/>
    </source>
</evidence>
<evidence type="ECO:0000313" key="12">
    <source>
        <dbReference type="Proteomes" id="UP000784294"/>
    </source>
</evidence>
<keyword evidence="3 9" id="KW-1133">Transmembrane helix</keyword>
<keyword evidence="5 9" id="KW-0472">Membrane</keyword>
<gene>
    <name evidence="11" type="ORF">PXEA_LOCUS7074</name>
</gene>
<keyword evidence="7" id="KW-0325">Glycoprotein</keyword>
<evidence type="ECO:0000256" key="3">
    <source>
        <dbReference type="ARBA" id="ARBA00022989"/>
    </source>
</evidence>
<evidence type="ECO:0000256" key="5">
    <source>
        <dbReference type="ARBA" id="ARBA00023136"/>
    </source>
</evidence>
<dbReference type="GO" id="GO:0004965">
    <property type="term" value="F:G protein-coupled GABA receptor activity"/>
    <property type="evidence" value="ECO:0007669"/>
    <property type="project" value="InterPro"/>
</dbReference>
<dbReference type="PROSITE" id="PS50259">
    <property type="entry name" value="G_PROTEIN_RECEP_F3_4"/>
    <property type="match status" value="1"/>
</dbReference>
<reference evidence="11" key="1">
    <citation type="submission" date="2018-11" db="EMBL/GenBank/DDBJ databases">
        <authorList>
            <consortium name="Pathogen Informatics"/>
        </authorList>
    </citation>
    <scope>NUCLEOTIDE SEQUENCE</scope>
</reference>
<feature type="transmembrane region" description="Helical" evidence="9">
    <location>
        <begin position="48"/>
        <end position="66"/>
    </location>
</feature>
<keyword evidence="8" id="KW-0807">Transducer</keyword>
<keyword evidence="4" id="KW-0297">G-protein coupled receptor</keyword>
<evidence type="ECO:0000259" key="10">
    <source>
        <dbReference type="PROSITE" id="PS50259"/>
    </source>
</evidence>
<evidence type="ECO:0000313" key="11">
    <source>
        <dbReference type="EMBL" id="VEL13634.1"/>
    </source>
</evidence>
<dbReference type="PANTHER" id="PTHR10519:SF77">
    <property type="entry name" value="GAMMA-AMINOBUTYRIC ACID TYPE B RECEPTOR SUBUNIT 1"/>
    <property type="match status" value="1"/>
</dbReference>
<dbReference type="GO" id="GO:0038039">
    <property type="term" value="C:G protein-coupled receptor heterodimeric complex"/>
    <property type="evidence" value="ECO:0007669"/>
    <property type="project" value="TreeGrafter"/>
</dbReference>
<name>A0A3S5CE28_9PLAT</name>
<comment type="subcellular location">
    <subcellularLocation>
        <location evidence="1">Membrane</location>
        <topology evidence="1">Multi-pass membrane protein</topology>
    </subcellularLocation>
</comment>
<sequence>MLGHLYITFLGIAFGHKGLLLLFGLLLAYETRNVKLGCISDSRFTAMAVYNVVVLSVVTAPVSLILGDQQDAHFAFVAVAVSQK</sequence>
<proteinExistence type="predicted"/>
<accession>A0A3S5CE28</accession>
<dbReference type="GO" id="GO:0007214">
    <property type="term" value="P:gamma-aminobutyric acid signaling pathway"/>
    <property type="evidence" value="ECO:0007669"/>
    <property type="project" value="TreeGrafter"/>
</dbReference>